<keyword evidence="4" id="KW-1185">Reference proteome</keyword>
<reference evidence="4" key="1">
    <citation type="submission" date="2018-06" db="EMBL/GenBank/DDBJ databases">
        <title>Genome assembly of Danube salmon.</title>
        <authorList>
            <person name="Macqueen D.J."/>
            <person name="Gundappa M.K."/>
        </authorList>
    </citation>
    <scope>NUCLEOTIDE SEQUENCE [LARGE SCALE GENOMIC DNA]</scope>
</reference>
<dbReference type="GeneTree" id="ENSGT00390000011932"/>
<dbReference type="InterPro" id="IPR038770">
    <property type="entry name" value="Na+/solute_symporter_sf"/>
</dbReference>
<reference evidence="3" key="3">
    <citation type="submission" date="2025-09" db="UniProtKB">
        <authorList>
            <consortium name="Ensembl"/>
        </authorList>
    </citation>
    <scope>IDENTIFICATION</scope>
</reference>
<dbReference type="Proteomes" id="UP000314982">
    <property type="component" value="Unassembled WGS sequence"/>
</dbReference>
<feature type="transmembrane region" description="Helical" evidence="2">
    <location>
        <begin position="127"/>
        <end position="146"/>
    </location>
</feature>
<keyword evidence="2" id="KW-0472">Membrane</keyword>
<protein>
    <submittedName>
        <fullName evidence="3">Uncharacterized protein</fullName>
    </submittedName>
</protein>
<reference evidence="3" key="2">
    <citation type="submission" date="2025-08" db="UniProtKB">
        <authorList>
            <consortium name="Ensembl"/>
        </authorList>
    </citation>
    <scope>IDENTIFICATION</scope>
</reference>
<keyword evidence="2" id="KW-1133">Transmembrane helix</keyword>
<sequence>MCRGYRLVEVICAFGKYSEPLDFFHVLLRYSLILKLIKYMFFPHHSLHTLLHYDITIPNYDKAKVFHAATERVFPLFVLQLGSSSSVPFSSIFSQLFMTVVVPLVLGQVSRRFLRDWLERRKPPFGVISSLVLLMIIYTTFCETFSNPDIELDHLSLLLITFISESFLFSLSLSLCVTSV</sequence>
<comment type="similarity">
    <text evidence="1">Belongs to the bile acid:sodium symporter (BASS) (TC 2.A.28) family.</text>
</comment>
<accession>A0A4W5LJ26</accession>
<feature type="transmembrane region" description="Helical" evidence="2">
    <location>
        <begin position="87"/>
        <end position="106"/>
    </location>
</feature>
<proteinExistence type="inferred from homology"/>
<dbReference type="PANTHER" id="PTHR18640:SF5">
    <property type="entry name" value="SODIUM_BILE ACID COTRANSPORTER 7"/>
    <property type="match status" value="1"/>
</dbReference>
<dbReference type="GO" id="GO:0005886">
    <property type="term" value="C:plasma membrane"/>
    <property type="evidence" value="ECO:0007669"/>
    <property type="project" value="TreeGrafter"/>
</dbReference>
<evidence type="ECO:0000256" key="2">
    <source>
        <dbReference type="SAM" id="Phobius"/>
    </source>
</evidence>
<dbReference type="Pfam" id="PF13593">
    <property type="entry name" value="SBF_like"/>
    <property type="match status" value="1"/>
</dbReference>
<dbReference type="AlphaFoldDB" id="A0A4W5LJ26"/>
<evidence type="ECO:0000256" key="1">
    <source>
        <dbReference type="ARBA" id="ARBA00006528"/>
    </source>
</evidence>
<name>A0A4W5LJ26_9TELE</name>
<feature type="transmembrane region" description="Helical" evidence="2">
    <location>
        <begin position="158"/>
        <end position="177"/>
    </location>
</feature>
<dbReference type="Gene3D" id="1.20.1530.20">
    <property type="match status" value="1"/>
</dbReference>
<dbReference type="PANTHER" id="PTHR18640">
    <property type="entry name" value="SOLUTE CARRIER FAMILY 10 MEMBER 7"/>
    <property type="match status" value="1"/>
</dbReference>
<dbReference type="Ensembl" id="ENSHHUT00000026977.1">
    <property type="protein sequence ID" value="ENSHHUP00000025951.1"/>
    <property type="gene ID" value="ENSHHUG00000016405.1"/>
</dbReference>
<evidence type="ECO:0000313" key="3">
    <source>
        <dbReference type="Ensembl" id="ENSHHUP00000025951.1"/>
    </source>
</evidence>
<organism evidence="3 4">
    <name type="scientific">Hucho hucho</name>
    <name type="common">huchen</name>
    <dbReference type="NCBI Taxonomy" id="62062"/>
    <lineage>
        <taxon>Eukaryota</taxon>
        <taxon>Metazoa</taxon>
        <taxon>Chordata</taxon>
        <taxon>Craniata</taxon>
        <taxon>Vertebrata</taxon>
        <taxon>Euteleostomi</taxon>
        <taxon>Actinopterygii</taxon>
        <taxon>Neopterygii</taxon>
        <taxon>Teleostei</taxon>
        <taxon>Protacanthopterygii</taxon>
        <taxon>Salmoniformes</taxon>
        <taxon>Salmonidae</taxon>
        <taxon>Salmoninae</taxon>
        <taxon>Hucho</taxon>
    </lineage>
</organism>
<evidence type="ECO:0000313" key="4">
    <source>
        <dbReference type="Proteomes" id="UP000314982"/>
    </source>
</evidence>
<dbReference type="STRING" id="62062.ENSHHUP00000025951"/>
<dbReference type="InterPro" id="IPR016833">
    <property type="entry name" value="Put_Na-Bile_cotransptr"/>
</dbReference>
<keyword evidence="2" id="KW-0812">Transmembrane</keyword>
<feature type="transmembrane region" description="Helical" evidence="2">
    <location>
        <begin position="21"/>
        <end position="41"/>
    </location>
</feature>